<dbReference type="Pfam" id="PF00795">
    <property type="entry name" value="CN_hydrolase"/>
    <property type="match status" value="1"/>
</dbReference>
<name>A0A7V8VD31_9BACT</name>
<dbReference type="InterPro" id="IPR036526">
    <property type="entry name" value="C-N_Hydrolase_sf"/>
</dbReference>
<evidence type="ECO:0000256" key="1">
    <source>
        <dbReference type="ARBA" id="ARBA00022801"/>
    </source>
</evidence>
<dbReference type="RefSeq" id="WP_194536955.1">
    <property type="nucleotide sequence ID" value="NZ_JACEFB010000002.1"/>
</dbReference>
<evidence type="ECO:0000313" key="3">
    <source>
        <dbReference type="EMBL" id="MBA2225537.1"/>
    </source>
</evidence>
<dbReference type="AlphaFoldDB" id="A0A7V8VD31"/>
<dbReference type="EMBL" id="JACEFB010000002">
    <property type="protein sequence ID" value="MBA2225537.1"/>
    <property type="molecule type" value="Genomic_DNA"/>
</dbReference>
<proteinExistence type="predicted"/>
<comment type="caution">
    <text evidence="3">The sequence shown here is derived from an EMBL/GenBank/DDBJ whole genome shotgun (WGS) entry which is preliminary data.</text>
</comment>
<protein>
    <submittedName>
        <fullName evidence="3">Carbon-nitrogen hydrolase family protein</fullName>
    </submittedName>
</protein>
<reference evidence="3 4" key="1">
    <citation type="submission" date="2020-07" db="EMBL/GenBank/DDBJ databases">
        <title>Thermogemmata thermophila gen. nov., sp. nov., a novel moderate thermophilic planctomycete from a Kamchatka hot spring.</title>
        <authorList>
            <person name="Elcheninov A.G."/>
            <person name="Podosokorskaya O.A."/>
            <person name="Kovaleva O.L."/>
            <person name="Novikov A."/>
            <person name="Bonch-Osmolovskaya E.A."/>
            <person name="Toshchakov S.V."/>
            <person name="Kublanov I.V."/>
        </authorList>
    </citation>
    <scope>NUCLEOTIDE SEQUENCE [LARGE SCALE GENOMIC DNA]</scope>
    <source>
        <strain evidence="3 4">2918</strain>
    </source>
</reference>
<accession>A0A7V8VD31</accession>
<dbReference type="PANTHER" id="PTHR43674:SF2">
    <property type="entry name" value="BETA-UREIDOPROPIONASE"/>
    <property type="match status" value="1"/>
</dbReference>
<sequence>MRSYWKVAGVQMNCRLGDKAFNVAEVCRKLREAAHGGAHLVVFPECCLTGYGFDSREAIRQVAEPLPGPSTEIIARECRRHHVWAVVGLFESTEQGQLFNAAALIGPEGFAASYRKIHLPCVGADRFTDPGDRPFAVHDLGGLRLGINICFDGSFPESARILTLLGADLIVLPTNWASNARRMAELVASARAWENHVYYLAVNRVGDEAGFHYIGLSSAADYMGNLLYFAPPDVEEIFTIDVYPAEAANKRVVHCHGVYEIDRVNWRRPEMYAPLVEPMSLPFRGHYNLERKAPAGRTASPQPAAVS</sequence>
<gene>
    <name evidence="3" type="ORF">H0921_05095</name>
</gene>
<dbReference type="Proteomes" id="UP000542342">
    <property type="component" value="Unassembled WGS sequence"/>
</dbReference>
<feature type="domain" description="CN hydrolase" evidence="2">
    <location>
        <begin position="5"/>
        <end position="244"/>
    </location>
</feature>
<dbReference type="PANTHER" id="PTHR43674">
    <property type="entry name" value="NITRILASE C965.09-RELATED"/>
    <property type="match status" value="1"/>
</dbReference>
<keyword evidence="4" id="KW-1185">Reference proteome</keyword>
<dbReference type="InterPro" id="IPR050345">
    <property type="entry name" value="Aliph_Amidase/BUP"/>
</dbReference>
<dbReference type="SUPFAM" id="SSF56317">
    <property type="entry name" value="Carbon-nitrogen hydrolase"/>
    <property type="match status" value="1"/>
</dbReference>
<dbReference type="PROSITE" id="PS50263">
    <property type="entry name" value="CN_HYDROLASE"/>
    <property type="match status" value="1"/>
</dbReference>
<organism evidence="3 4">
    <name type="scientific">Thermogemmata fonticola</name>
    <dbReference type="NCBI Taxonomy" id="2755323"/>
    <lineage>
        <taxon>Bacteria</taxon>
        <taxon>Pseudomonadati</taxon>
        <taxon>Planctomycetota</taxon>
        <taxon>Planctomycetia</taxon>
        <taxon>Gemmatales</taxon>
        <taxon>Gemmataceae</taxon>
        <taxon>Thermogemmata</taxon>
    </lineage>
</organism>
<evidence type="ECO:0000259" key="2">
    <source>
        <dbReference type="PROSITE" id="PS50263"/>
    </source>
</evidence>
<dbReference type="CDD" id="cd07197">
    <property type="entry name" value="nitrilase"/>
    <property type="match status" value="1"/>
</dbReference>
<keyword evidence="1 3" id="KW-0378">Hydrolase</keyword>
<dbReference type="GO" id="GO:0016811">
    <property type="term" value="F:hydrolase activity, acting on carbon-nitrogen (but not peptide) bonds, in linear amides"/>
    <property type="evidence" value="ECO:0007669"/>
    <property type="project" value="UniProtKB-ARBA"/>
</dbReference>
<evidence type="ECO:0000313" key="4">
    <source>
        <dbReference type="Proteomes" id="UP000542342"/>
    </source>
</evidence>
<dbReference type="Gene3D" id="3.60.110.10">
    <property type="entry name" value="Carbon-nitrogen hydrolase"/>
    <property type="match status" value="1"/>
</dbReference>
<dbReference type="InterPro" id="IPR003010">
    <property type="entry name" value="C-N_Hydrolase"/>
</dbReference>